<dbReference type="AlphaFoldDB" id="A0A0E9VES1"/>
<evidence type="ECO:0000313" key="1">
    <source>
        <dbReference type="EMBL" id="JAH75940.1"/>
    </source>
</evidence>
<name>A0A0E9VES1_ANGAN</name>
<accession>A0A0E9VES1</accession>
<dbReference type="EMBL" id="GBXM01032637">
    <property type="protein sequence ID" value="JAH75940.1"/>
    <property type="molecule type" value="Transcribed_RNA"/>
</dbReference>
<reference evidence="1" key="2">
    <citation type="journal article" date="2015" name="Fish Shellfish Immunol.">
        <title>Early steps in the European eel (Anguilla anguilla)-Vibrio vulnificus interaction in the gills: Role of the RtxA13 toxin.</title>
        <authorList>
            <person name="Callol A."/>
            <person name="Pajuelo D."/>
            <person name="Ebbesson L."/>
            <person name="Teles M."/>
            <person name="MacKenzie S."/>
            <person name="Amaro C."/>
        </authorList>
    </citation>
    <scope>NUCLEOTIDE SEQUENCE</scope>
</reference>
<proteinExistence type="predicted"/>
<organism evidence="1">
    <name type="scientific">Anguilla anguilla</name>
    <name type="common">European freshwater eel</name>
    <name type="synonym">Muraena anguilla</name>
    <dbReference type="NCBI Taxonomy" id="7936"/>
    <lineage>
        <taxon>Eukaryota</taxon>
        <taxon>Metazoa</taxon>
        <taxon>Chordata</taxon>
        <taxon>Craniata</taxon>
        <taxon>Vertebrata</taxon>
        <taxon>Euteleostomi</taxon>
        <taxon>Actinopterygii</taxon>
        <taxon>Neopterygii</taxon>
        <taxon>Teleostei</taxon>
        <taxon>Anguilliformes</taxon>
        <taxon>Anguillidae</taxon>
        <taxon>Anguilla</taxon>
    </lineage>
</organism>
<reference evidence="1" key="1">
    <citation type="submission" date="2014-11" db="EMBL/GenBank/DDBJ databases">
        <authorList>
            <person name="Amaro Gonzalez C."/>
        </authorList>
    </citation>
    <scope>NUCLEOTIDE SEQUENCE</scope>
</reference>
<sequence>MSICAHPRTHTRTQLPVFTLLRSKGYKNTTSIFIPILKD</sequence>
<protein>
    <submittedName>
        <fullName evidence="1">Uncharacterized protein</fullName>
    </submittedName>
</protein>